<keyword evidence="3" id="KW-0677">Repeat</keyword>
<evidence type="ECO:0000259" key="5">
    <source>
        <dbReference type="PROSITE" id="PS50222"/>
    </source>
</evidence>
<name>A0ABY8UEF8_TETOB</name>
<dbReference type="InterPro" id="IPR018247">
    <property type="entry name" value="EF_Hand_1_Ca_BS"/>
</dbReference>
<evidence type="ECO:0000256" key="1">
    <source>
        <dbReference type="ARBA" id="ARBA00004430"/>
    </source>
</evidence>
<protein>
    <recommendedName>
        <fullName evidence="5">EF-hand domain-containing protein</fullName>
    </recommendedName>
</protein>
<dbReference type="Pfam" id="PF13855">
    <property type="entry name" value="LRR_8"/>
    <property type="match status" value="1"/>
</dbReference>
<dbReference type="EMBL" id="CP126218">
    <property type="protein sequence ID" value="WIA19886.1"/>
    <property type="molecule type" value="Genomic_DNA"/>
</dbReference>
<proteinExistence type="predicted"/>
<sequence>MQQEKAHGSCAADDSCSEDEENYLIGTQVADGGSAECYQLFEDGMVAQGLSQLSKTAAGTHPAFLRLDITGTTLSNPAAITHCSHLQHVNLGNNCLTTLQGLGALQQLTVLDASRNQLTQVLEISTSSSDSGSNSSSNLRSADLSYNQIRYIRDLSEFRRLSRLVLDGNQIEHIGSGLRQLHCLQHLSLSGNKLSSCQGLEGLTSLRELALDGNRLTSLAPLAALSGLEVLLAAHNHLSSCEGVQGLVSLRRLDVSGNALRRLEALRPACGLQLLGELDLAANPLEAAQNVRLHTVYLLPQVSLLNGSAVSSEEKVDAANMAGAAAEGLLAIRQHYFVAGELDDGGGAVPPTAAGLTPSRAEEECSCRDADVMFEAIDAWASKDEPWAQLQLARACYSWVVSHVQLPRGCDVESGADVHTWDVGLLFFGEEEEQQLLHQALLPGHSGTLAECVSQLLVQLVLACHMEAVQLSGYWKAGGAGSVQPGERLAAHNHSWVAVKVNGRWRLLDPVYAILKQGQLPFYLPPEAFIHSHLPFEAYWQLLPDPISLEAWWALPEVSLALCAAGGRLVDGGQLRACNVLPAVREGQVLPSLKIPLAGPCSEQQYLCVKLLDNKKQMLASWQHKPSSSSSCSSRGSSRSGRCTIRQLSQQQQQQQIKQAQAQAEQYLPNNQQQQQCQQQQQQQQQQQCLVYQQHVGPQDGSQRVAVGHQQRQVALQELWVAPPAPGTYFVHVELVQKTPGWLQLSVAGLQKPLQLTYWQQEDVMRVKVVVPPVQPHDPADGICVDPATPAASLPQPQRGFAAFGDFQLRSPWPGQVLEADRAELFEVVVPGAAAVAVGCEELGWQELAPAAGTAAAVLGDAARDPAEMQGESTAEQGRSSNSSREGRVQPGLFRGTVVLPRREKCYVAARSAGAGVQQGNSSWMPIVSLQVVPQVQHLVAVPVPPAALPEGEASEASLGRLRKLLTALDVNGDGVVSRRDMLLAFRRDRQLADHLKMPPRIKAGDGSFDKFLSRFIAINSDGLGYVDLVQLGLLLSKEPLAGAPASQEG</sequence>
<dbReference type="PROSITE" id="PS00018">
    <property type="entry name" value="EF_HAND_1"/>
    <property type="match status" value="1"/>
</dbReference>
<feature type="domain" description="EF-hand" evidence="5">
    <location>
        <begin position="957"/>
        <end position="992"/>
    </location>
</feature>
<reference evidence="6 7" key="1">
    <citation type="submission" date="2023-05" db="EMBL/GenBank/DDBJ databases">
        <title>A 100% complete, gapless, phased diploid assembly of the Scenedesmus obliquus UTEX 3031 genome.</title>
        <authorList>
            <person name="Biondi T.C."/>
            <person name="Hanschen E.R."/>
            <person name="Kwon T."/>
            <person name="Eng W."/>
            <person name="Kruse C.P.S."/>
            <person name="Koehler S.I."/>
            <person name="Kunde Y."/>
            <person name="Gleasner C.D."/>
            <person name="You Mak K.T."/>
            <person name="Polle J."/>
            <person name="Hovde B.T."/>
            <person name="Starkenburg S.R."/>
        </authorList>
    </citation>
    <scope>NUCLEOTIDE SEQUENCE [LARGE SCALE GENOMIC DNA]</scope>
    <source>
        <strain evidence="6 7">DOE0152z</strain>
    </source>
</reference>
<dbReference type="PANTHER" id="PTHR45973">
    <property type="entry name" value="PROTEIN PHOSPHATASE 1 REGULATORY SUBUNIT SDS22-RELATED"/>
    <property type="match status" value="1"/>
</dbReference>
<feature type="region of interest" description="Disordered" evidence="4">
    <location>
        <begin position="864"/>
        <end position="889"/>
    </location>
</feature>
<dbReference type="Proteomes" id="UP001244341">
    <property type="component" value="Chromosome 11b"/>
</dbReference>
<evidence type="ECO:0000256" key="4">
    <source>
        <dbReference type="SAM" id="MobiDB-lite"/>
    </source>
</evidence>
<dbReference type="PROSITE" id="PS50222">
    <property type="entry name" value="EF_HAND_2"/>
    <property type="match status" value="1"/>
</dbReference>
<organism evidence="6 7">
    <name type="scientific">Tetradesmus obliquus</name>
    <name type="common">Green alga</name>
    <name type="synonym">Acutodesmus obliquus</name>
    <dbReference type="NCBI Taxonomy" id="3088"/>
    <lineage>
        <taxon>Eukaryota</taxon>
        <taxon>Viridiplantae</taxon>
        <taxon>Chlorophyta</taxon>
        <taxon>core chlorophytes</taxon>
        <taxon>Chlorophyceae</taxon>
        <taxon>CS clade</taxon>
        <taxon>Sphaeropleales</taxon>
        <taxon>Scenedesmaceae</taxon>
        <taxon>Tetradesmus</taxon>
    </lineage>
</organism>
<evidence type="ECO:0000313" key="6">
    <source>
        <dbReference type="EMBL" id="WIA19886.1"/>
    </source>
</evidence>
<dbReference type="PANTHER" id="PTHR45973:SF35">
    <property type="entry name" value="LEUCINE-RICH REPEAT-CONTAINING PROTEIN 43"/>
    <property type="match status" value="1"/>
</dbReference>
<evidence type="ECO:0000256" key="2">
    <source>
        <dbReference type="ARBA" id="ARBA00022614"/>
    </source>
</evidence>
<evidence type="ECO:0000256" key="3">
    <source>
        <dbReference type="ARBA" id="ARBA00022737"/>
    </source>
</evidence>
<accession>A0ABY8UEF8</accession>
<feature type="compositionally biased region" description="Polar residues" evidence="4">
    <location>
        <begin position="871"/>
        <end position="884"/>
    </location>
</feature>
<evidence type="ECO:0000313" key="7">
    <source>
        <dbReference type="Proteomes" id="UP001244341"/>
    </source>
</evidence>
<dbReference type="InterPro" id="IPR003591">
    <property type="entry name" value="Leu-rich_rpt_typical-subtyp"/>
</dbReference>
<dbReference type="SMART" id="SM00365">
    <property type="entry name" value="LRR_SD22"/>
    <property type="match status" value="7"/>
</dbReference>
<dbReference type="SUPFAM" id="SSF52058">
    <property type="entry name" value="L domain-like"/>
    <property type="match status" value="1"/>
</dbReference>
<comment type="subcellular location">
    <subcellularLocation>
        <location evidence="1">Cytoplasm</location>
        <location evidence="1">Cytoskeleton</location>
        <location evidence="1">Cilium axoneme</location>
    </subcellularLocation>
</comment>
<dbReference type="Gene3D" id="3.80.10.10">
    <property type="entry name" value="Ribonuclease Inhibitor"/>
    <property type="match status" value="2"/>
</dbReference>
<dbReference type="InterPro" id="IPR032675">
    <property type="entry name" value="LRR_dom_sf"/>
</dbReference>
<dbReference type="InterPro" id="IPR001611">
    <property type="entry name" value="Leu-rich_rpt"/>
</dbReference>
<keyword evidence="2" id="KW-0433">Leucine-rich repeat</keyword>
<dbReference type="InterPro" id="IPR050576">
    <property type="entry name" value="Cilia_flagella_integrity"/>
</dbReference>
<dbReference type="SMART" id="SM00369">
    <property type="entry name" value="LRR_TYP"/>
    <property type="match status" value="4"/>
</dbReference>
<dbReference type="PROSITE" id="PS51450">
    <property type="entry name" value="LRR"/>
    <property type="match status" value="4"/>
</dbReference>
<gene>
    <name evidence="6" type="ORF">OEZ85_005786</name>
</gene>
<dbReference type="InterPro" id="IPR002048">
    <property type="entry name" value="EF_hand_dom"/>
</dbReference>
<keyword evidence="7" id="KW-1185">Reference proteome</keyword>